<dbReference type="EMBL" id="JAGGLB010000001">
    <property type="protein sequence ID" value="MBP1988584.1"/>
    <property type="molecule type" value="Genomic_DNA"/>
</dbReference>
<dbReference type="InterPro" id="IPR013571">
    <property type="entry name" value="Tscrpt_reg_QacR_C"/>
</dbReference>
<evidence type="ECO:0000256" key="2">
    <source>
        <dbReference type="PROSITE-ProRule" id="PRU00335"/>
    </source>
</evidence>
<keyword evidence="1 2" id="KW-0238">DNA-binding</keyword>
<dbReference type="PANTHER" id="PTHR30055">
    <property type="entry name" value="HTH-TYPE TRANSCRIPTIONAL REGULATOR RUTR"/>
    <property type="match status" value="1"/>
</dbReference>
<dbReference type="InterPro" id="IPR009057">
    <property type="entry name" value="Homeodomain-like_sf"/>
</dbReference>
<proteinExistence type="predicted"/>
<evidence type="ECO:0000256" key="1">
    <source>
        <dbReference type="ARBA" id="ARBA00023125"/>
    </source>
</evidence>
<evidence type="ECO:0000313" key="4">
    <source>
        <dbReference type="EMBL" id="MBP1988584.1"/>
    </source>
</evidence>
<dbReference type="SUPFAM" id="SSF46689">
    <property type="entry name" value="Homeodomain-like"/>
    <property type="match status" value="1"/>
</dbReference>
<keyword evidence="5" id="KW-1185">Reference proteome</keyword>
<protein>
    <submittedName>
        <fullName evidence="4">AcrR family transcriptional regulator</fullName>
    </submittedName>
</protein>
<dbReference type="Pfam" id="PF00440">
    <property type="entry name" value="TetR_N"/>
    <property type="match status" value="1"/>
</dbReference>
<comment type="caution">
    <text evidence="4">The sequence shown here is derived from an EMBL/GenBank/DDBJ whole genome shotgun (WGS) entry which is preliminary data.</text>
</comment>
<sequence length="199" mass="22813">MNKKQLQSEQTKKKVAEAARALFGQKGYAATSIEDIVAATGSSKGNIYYHFQSKEGLFLHLLDEWDREWKQQWSEKEQLYTTIEEKLYGFAEHLVANDLNHPLTKATDEFITSEWERSDVQENVANYLTEHIQFNQEMLQQAMEAGELKSDDAWTLGFILEGLLMGLGEMSKRTSNNESTLNMYQKAIHVFLHGTVGKN</sequence>
<organism evidence="4 5">
    <name type="scientific">Paenibacillus eucommiae</name>
    <dbReference type="NCBI Taxonomy" id="1355755"/>
    <lineage>
        <taxon>Bacteria</taxon>
        <taxon>Bacillati</taxon>
        <taxon>Bacillota</taxon>
        <taxon>Bacilli</taxon>
        <taxon>Bacillales</taxon>
        <taxon>Paenibacillaceae</taxon>
        <taxon>Paenibacillus</taxon>
    </lineage>
</organism>
<feature type="domain" description="HTH tetR-type" evidence="3">
    <location>
        <begin position="9"/>
        <end position="69"/>
    </location>
</feature>
<feature type="DNA-binding region" description="H-T-H motif" evidence="2">
    <location>
        <begin position="32"/>
        <end position="51"/>
    </location>
</feature>
<dbReference type="InterPro" id="IPR023772">
    <property type="entry name" value="DNA-bd_HTH_TetR-type_CS"/>
</dbReference>
<evidence type="ECO:0000259" key="3">
    <source>
        <dbReference type="PROSITE" id="PS50977"/>
    </source>
</evidence>
<accession>A0ABS4ILZ4</accession>
<dbReference type="RefSeq" id="WP_209968675.1">
    <property type="nucleotide sequence ID" value="NZ_JAGGLB010000001.1"/>
</dbReference>
<dbReference type="PRINTS" id="PR00455">
    <property type="entry name" value="HTHTETR"/>
</dbReference>
<dbReference type="Proteomes" id="UP001519287">
    <property type="component" value="Unassembled WGS sequence"/>
</dbReference>
<name>A0ABS4ILZ4_9BACL</name>
<dbReference type="Pfam" id="PF08360">
    <property type="entry name" value="TetR_C_5"/>
    <property type="match status" value="1"/>
</dbReference>
<dbReference type="PROSITE" id="PS50977">
    <property type="entry name" value="HTH_TETR_2"/>
    <property type="match status" value="1"/>
</dbReference>
<gene>
    <name evidence="4" type="ORF">J2Z66_000179</name>
</gene>
<dbReference type="InterPro" id="IPR050109">
    <property type="entry name" value="HTH-type_TetR-like_transc_reg"/>
</dbReference>
<dbReference type="Gene3D" id="1.10.10.60">
    <property type="entry name" value="Homeodomain-like"/>
    <property type="match status" value="1"/>
</dbReference>
<dbReference type="InterPro" id="IPR036271">
    <property type="entry name" value="Tet_transcr_reg_TetR-rel_C_sf"/>
</dbReference>
<dbReference type="InterPro" id="IPR001647">
    <property type="entry name" value="HTH_TetR"/>
</dbReference>
<evidence type="ECO:0000313" key="5">
    <source>
        <dbReference type="Proteomes" id="UP001519287"/>
    </source>
</evidence>
<dbReference type="Gene3D" id="1.10.357.10">
    <property type="entry name" value="Tetracycline Repressor, domain 2"/>
    <property type="match status" value="1"/>
</dbReference>
<dbReference type="SUPFAM" id="SSF48498">
    <property type="entry name" value="Tetracyclin repressor-like, C-terminal domain"/>
    <property type="match status" value="1"/>
</dbReference>
<reference evidence="4 5" key="1">
    <citation type="submission" date="2021-03" db="EMBL/GenBank/DDBJ databases">
        <title>Genomic Encyclopedia of Type Strains, Phase IV (KMG-IV): sequencing the most valuable type-strain genomes for metagenomic binning, comparative biology and taxonomic classification.</title>
        <authorList>
            <person name="Goeker M."/>
        </authorList>
    </citation>
    <scope>NUCLEOTIDE SEQUENCE [LARGE SCALE GENOMIC DNA]</scope>
    <source>
        <strain evidence="4 5">DSM 26048</strain>
    </source>
</reference>
<dbReference type="PANTHER" id="PTHR30055:SF211">
    <property type="entry name" value="TRANSCRIPTIONAL REGULATOR, TETR FAMILY"/>
    <property type="match status" value="1"/>
</dbReference>
<dbReference type="PROSITE" id="PS01081">
    <property type="entry name" value="HTH_TETR_1"/>
    <property type="match status" value="1"/>
</dbReference>